<dbReference type="GO" id="GO:0016020">
    <property type="term" value="C:membrane"/>
    <property type="evidence" value="ECO:0007669"/>
    <property type="project" value="InterPro"/>
</dbReference>
<gene>
    <name evidence="8" type="ORF">DSM107010_67590</name>
</gene>
<dbReference type="CDD" id="cd13557">
    <property type="entry name" value="PBP2_SsuA"/>
    <property type="match status" value="1"/>
</dbReference>
<dbReference type="PANTHER" id="PTHR30024:SF42">
    <property type="entry name" value="ALIPHATIC SULFONATES-BINDING PROTEIN-RELATED"/>
    <property type="match status" value="1"/>
</dbReference>
<dbReference type="InterPro" id="IPR010067">
    <property type="entry name" value="ABC_SsuA_sub-bd"/>
</dbReference>
<comment type="similarity">
    <text evidence="2">Belongs to the bacterial solute-binding protein SsuA/TauA family.</text>
</comment>
<dbReference type="Proteomes" id="UP000282574">
    <property type="component" value="Unassembled WGS sequence"/>
</dbReference>
<evidence type="ECO:0000313" key="9">
    <source>
        <dbReference type="Proteomes" id="UP000282574"/>
    </source>
</evidence>
<evidence type="ECO:0000256" key="5">
    <source>
        <dbReference type="ARBA" id="ARBA00055538"/>
    </source>
</evidence>
<comment type="subcellular location">
    <subcellularLocation>
        <location evidence="1">Periplasm</location>
    </subcellularLocation>
</comment>
<evidence type="ECO:0000256" key="1">
    <source>
        <dbReference type="ARBA" id="ARBA00004418"/>
    </source>
</evidence>
<evidence type="ECO:0000313" key="8">
    <source>
        <dbReference type="EMBL" id="RUT00514.1"/>
    </source>
</evidence>
<evidence type="ECO:0000256" key="4">
    <source>
        <dbReference type="ARBA" id="ARBA00022729"/>
    </source>
</evidence>
<dbReference type="GO" id="GO:0042597">
    <property type="term" value="C:periplasmic space"/>
    <property type="evidence" value="ECO:0007669"/>
    <property type="project" value="UniProtKB-SubCell"/>
</dbReference>
<keyword evidence="3" id="KW-0813">Transport</keyword>
<evidence type="ECO:0000256" key="3">
    <source>
        <dbReference type="ARBA" id="ARBA00022448"/>
    </source>
</evidence>
<keyword evidence="9" id="KW-1185">Reference proteome</keyword>
<dbReference type="SMART" id="SM00062">
    <property type="entry name" value="PBPb"/>
    <property type="match status" value="1"/>
</dbReference>
<protein>
    <recommendedName>
        <fullName evidence="6">Putative aliphatic sulfonates-binding protein</fullName>
    </recommendedName>
</protein>
<comment type="caution">
    <text evidence="8">The sequence shown here is derived from an EMBL/GenBank/DDBJ whole genome shotgun (WGS) entry which is preliminary data.</text>
</comment>
<dbReference type="GO" id="GO:0042626">
    <property type="term" value="F:ATPase-coupled transmembrane transporter activity"/>
    <property type="evidence" value="ECO:0007669"/>
    <property type="project" value="InterPro"/>
</dbReference>
<sequence>MGLSVRWNQFPAGPQLLEALNAGQLDLGHTGETPPISAQAAGAPLLYVATSPPNPKGEAILVPKDSPIRNIADLKGKKVAMNKGSNVHYLVVKALEKAKLNYTDIEPVFIPPADARAAFEKKEVDAWAIWDPYFASAEQATGARILTDATDIVDNREYIFASQSFAKQHPDRLKIVLEEVKKIDRWAKEKPREVAEILSPLIGIDANVLEKVAKRRAYGVEPITEEIVAYQQKLADTFHRLKLVPKKIDVGKVALVSQQENKQLN</sequence>
<dbReference type="SUPFAM" id="SSF53850">
    <property type="entry name" value="Periplasmic binding protein-like II"/>
    <property type="match status" value="1"/>
</dbReference>
<organism evidence="8 9">
    <name type="scientific">Chroococcidiopsis cubana SAG 39.79</name>
    <dbReference type="NCBI Taxonomy" id="388085"/>
    <lineage>
        <taxon>Bacteria</taxon>
        <taxon>Bacillati</taxon>
        <taxon>Cyanobacteriota</taxon>
        <taxon>Cyanophyceae</taxon>
        <taxon>Chroococcidiopsidales</taxon>
        <taxon>Chroococcidiopsidaceae</taxon>
        <taxon>Chroococcidiopsis</taxon>
    </lineage>
</organism>
<keyword evidence="4" id="KW-0732">Signal</keyword>
<proteinExistence type="inferred from homology"/>
<dbReference type="Gene3D" id="3.40.190.10">
    <property type="entry name" value="Periplasmic binding protein-like II"/>
    <property type="match status" value="2"/>
</dbReference>
<evidence type="ECO:0000259" key="7">
    <source>
        <dbReference type="SMART" id="SM00062"/>
    </source>
</evidence>
<dbReference type="InterPro" id="IPR015168">
    <property type="entry name" value="SsuA/THI5"/>
</dbReference>
<comment type="function">
    <text evidence="5">Part of a binding-protein-dependent transport system for aliphatic sulfonates. Putative binding protein.</text>
</comment>
<feature type="domain" description="Solute-binding protein family 3/N-terminal" evidence="7">
    <location>
        <begin position="1"/>
        <end position="190"/>
    </location>
</feature>
<reference evidence="8 9" key="1">
    <citation type="journal article" date="2019" name="Genome Biol. Evol.">
        <title>Day and night: Metabolic profiles and evolutionary relationships of six axenic non-marine cyanobacteria.</title>
        <authorList>
            <person name="Will S.E."/>
            <person name="Henke P."/>
            <person name="Boedeker C."/>
            <person name="Huang S."/>
            <person name="Brinkmann H."/>
            <person name="Rohde M."/>
            <person name="Jarek M."/>
            <person name="Friedl T."/>
            <person name="Seufert S."/>
            <person name="Schumacher M."/>
            <person name="Overmann J."/>
            <person name="Neumann-Schaal M."/>
            <person name="Petersen J."/>
        </authorList>
    </citation>
    <scope>NUCLEOTIDE SEQUENCE [LARGE SCALE GENOMIC DNA]</scope>
    <source>
        <strain evidence="8 9">SAG 39.79</strain>
    </source>
</reference>
<dbReference type="EMBL" id="RSCK01000143">
    <property type="protein sequence ID" value="RUT00514.1"/>
    <property type="molecule type" value="Genomic_DNA"/>
</dbReference>
<dbReference type="PANTHER" id="PTHR30024">
    <property type="entry name" value="ALIPHATIC SULFONATES-BINDING PROTEIN-RELATED"/>
    <property type="match status" value="1"/>
</dbReference>
<dbReference type="Pfam" id="PF09084">
    <property type="entry name" value="NMT1"/>
    <property type="match status" value="1"/>
</dbReference>
<evidence type="ECO:0000256" key="2">
    <source>
        <dbReference type="ARBA" id="ARBA00010742"/>
    </source>
</evidence>
<evidence type="ECO:0000256" key="6">
    <source>
        <dbReference type="ARBA" id="ARBA00070228"/>
    </source>
</evidence>
<dbReference type="AlphaFoldDB" id="A0AB37U9I7"/>
<dbReference type="InterPro" id="IPR001638">
    <property type="entry name" value="Solute-binding_3/MltF_N"/>
</dbReference>
<name>A0AB37U9I7_9CYAN</name>
<accession>A0AB37U9I7</accession>
<dbReference type="FunFam" id="3.40.190.10:FF:000050">
    <property type="entry name" value="Sulfonate ABC transporter substrate-binding protein"/>
    <property type="match status" value="1"/>
</dbReference>
<dbReference type="NCBIfam" id="TIGR01728">
    <property type="entry name" value="SsuA_fam"/>
    <property type="match status" value="1"/>
</dbReference>